<protein>
    <recommendedName>
        <fullName evidence="11">B box-type domain-containing protein</fullName>
    </recommendedName>
</protein>
<evidence type="ECO:0000256" key="2">
    <source>
        <dbReference type="ARBA" id="ARBA00022723"/>
    </source>
</evidence>
<dbReference type="AlphaFoldDB" id="A0A8J5VND4"/>
<dbReference type="PROSITE" id="PS50119">
    <property type="entry name" value="ZF_BBOX"/>
    <property type="match status" value="1"/>
</dbReference>
<name>A0A8J5VND4_ZIZPA</name>
<dbReference type="GO" id="GO:0006355">
    <property type="term" value="P:regulation of DNA-templated transcription"/>
    <property type="evidence" value="ECO:0007669"/>
    <property type="project" value="TreeGrafter"/>
</dbReference>
<feature type="compositionally biased region" description="Basic residues" evidence="10">
    <location>
        <begin position="55"/>
        <end position="65"/>
    </location>
</feature>
<keyword evidence="2" id="KW-0479">Metal-binding</keyword>
<evidence type="ECO:0000256" key="8">
    <source>
        <dbReference type="ARBA" id="ARBA00023242"/>
    </source>
</evidence>
<evidence type="ECO:0000313" key="12">
    <source>
        <dbReference type="EMBL" id="KAG8051199.1"/>
    </source>
</evidence>
<evidence type="ECO:0000256" key="10">
    <source>
        <dbReference type="SAM" id="MobiDB-lite"/>
    </source>
</evidence>
<reference evidence="12" key="1">
    <citation type="journal article" date="2021" name="bioRxiv">
        <title>Whole Genome Assembly and Annotation of Northern Wild Rice, Zizania palustris L., Supports a Whole Genome Duplication in the Zizania Genus.</title>
        <authorList>
            <person name="Haas M."/>
            <person name="Kono T."/>
            <person name="Macchietto M."/>
            <person name="Millas R."/>
            <person name="McGilp L."/>
            <person name="Shao M."/>
            <person name="Duquette J."/>
            <person name="Hirsch C.N."/>
            <person name="Kimball J."/>
        </authorList>
    </citation>
    <scope>NUCLEOTIDE SEQUENCE</scope>
    <source>
        <tissue evidence="12">Fresh leaf tissue</tissue>
    </source>
</reference>
<evidence type="ECO:0000259" key="11">
    <source>
        <dbReference type="PROSITE" id="PS50119"/>
    </source>
</evidence>
<keyword evidence="13" id="KW-1185">Reference proteome</keyword>
<dbReference type="CDD" id="cd19821">
    <property type="entry name" value="Bbox1_BBX-like"/>
    <property type="match status" value="1"/>
</dbReference>
<feature type="compositionally biased region" description="Pro residues" evidence="10">
    <location>
        <begin position="91"/>
        <end position="103"/>
    </location>
</feature>
<keyword evidence="7" id="KW-0804">Transcription</keyword>
<evidence type="ECO:0000256" key="1">
    <source>
        <dbReference type="ARBA" id="ARBA00004123"/>
    </source>
</evidence>
<reference evidence="12" key="2">
    <citation type="submission" date="2021-02" db="EMBL/GenBank/DDBJ databases">
        <authorList>
            <person name="Kimball J.A."/>
            <person name="Haas M.W."/>
            <person name="Macchietto M."/>
            <person name="Kono T."/>
            <person name="Duquette J."/>
            <person name="Shao M."/>
        </authorList>
    </citation>
    <scope>NUCLEOTIDE SEQUENCE</scope>
    <source>
        <tissue evidence="12">Fresh leaf tissue</tissue>
    </source>
</reference>
<accession>A0A8J5VND4</accession>
<evidence type="ECO:0000313" key="13">
    <source>
        <dbReference type="Proteomes" id="UP000729402"/>
    </source>
</evidence>
<evidence type="ECO:0000256" key="5">
    <source>
        <dbReference type="ARBA" id="ARBA00022833"/>
    </source>
</evidence>
<sequence>MKIGCDACGQAEAAVLCCADDAALCRRCDAAVHSANRLAGKHRPRRAPPPLPLPLRRRRPPHLRHLPASVHSNAPVQGLCPLSRPPRLRPPRGPLRPRPPRPPASVACAHGRRAPRPPPQTIFFLAPLLPHHLAATVEALTSMPPPSKVHPVLPPL</sequence>
<evidence type="ECO:0000256" key="3">
    <source>
        <dbReference type="ARBA" id="ARBA00022737"/>
    </source>
</evidence>
<dbReference type="GO" id="GO:0005634">
    <property type="term" value="C:nucleus"/>
    <property type="evidence" value="ECO:0007669"/>
    <property type="project" value="UniProtKB-SubCell"/>
</dbReference>
<feature type="domain" description="B box-type" evidence="11">
    <location>
        <begin position="1"/>
        <end position="47"/>
    </location>
</feature>
<dbReference type="GO" id="GO:0008270">
    <property type="term" value="F:zinc ion binding"/>
    <property type="evidence" value="ECO:0007669"/>
    <property type="project" value="UniProtKB-KW"/>
</dbReference>
<dbReference type="EMBL" id="JAAALK010000289">
    <property type="protein sequence ID" value="KAG8051199.1"/>
    <property type="molecule type" value="Genomic_DNA"/>
</dbReference>
<dbReference type="SMART" id="SM00336">
    <property type="entry name" value="BBOX"/>
    <property type="match status" value="1"/>
</dbReference>
<dbReference type="InterPro" id="IPR000315">
    <property type="entry name" value="Znf_B-box"/>
</dbReference>
<dbReference type="PANTHER" id="PTHR31832">
    <property type="entry name" value="B-BOX ZINC FINGER PROTEIN 22"/>
    <property type="match status" value="1"/>
</dbReference>
<dbReference type="InterPro" id="IPR049808">
    <property type="entry name" value="CONSTANS-like_Bbox1"/>
</dbReference>
<keyword evidence="5" id="KW-0862">Zinc</keyword>
<organism evidence="12 13">
    <name type="scientific">Zizania palustris</name>
    <name type="common">Northern wild rice</name>
    <dbReference type="NCBI Taxonomy" id="103762"/>
    <lineage>
        <taxon>Eukaryota</taxon>
        <taxon>Viridiplantae</taxon>
        <taxon>Streptophyta</taxon>
        <taxon>Embryophyta</taxon>
        <taxon>Tracheophyta</taxon>
        <taxon>Spermatophyta</taxon>
        <taxon>Magnoliopsida</taxon>
        <taxon>Liliopsida</taxon>
        <taxon>Poales</taxon>
        <taxon>Poaceae</taxon>
        <taxon>BOP clade</taxon>
        <taxon>Oryzoideae</taxon>
        <taxon>Oryzeae</taxon>
        <taxon>Zizaniinae</taxon>
        <taxon>Zizania</taxon>
    </lineage>
</organism>
<dbReference type="InterPro" id="IPR051979">
    <property type="entry name" value="B-box_zinc_finger"/>
</dbReference>
<evidence type="ECO:0000256" key="4">
    <source>
        <dbReference type="ARBA" id="ARBA00022771"/>
    </source>
</evidence>
<keyword evidence="4 9" id="KW-0863">Zinc-finger</keyword>
<proteinExistence type="predicted"/>
<dbReference type="GO" id="GO:0009640">
    <property type="term" value="P:photomorphogenesis"/>
    <property type="evidence" value="ECO:0007669"/>
    <property type="project" value="TreeGrafter"/>
</dbReference>
<evidence type="ECO:0000256" key="9">
    <source>
        <dbReference type="PROSITE-ProRule" id="PRU00024"/>
    </source>
</evidence>
<comment type="caution">
    <text evidence="12">The sequence shown here is derived from an EMBL/GenBank/DDBJ whole genome shotgun (WGS) entry which is preliminary data.</text>
</comment>
<dbReference type="PANTHER" id="PTHR31832:SF63">
    <property type="entry name" value="B-BOX ZINC FINGER PROTEIN 23"/>
    <property type="match status" value="1"/>
</dbReference>
<comment type="subcellular location">
    <subcellularLocation>
        <location evidence="1">Nucleus</location>
    </subcellularLocation>
</comment>
<gene>
    <name evidence="12" type="ORF">GUJ93_ZPchr0009g2236</name>
</gene>
<feature type="region of interest" description="Disordered" evidence="10">
    <location>
        <begin position="36"/>
        <end position="113"/>
    </location>
</feature>
<evidence type="ECO:0000256" key="7">
    <source>
        <dbReference type="ARBA" id="ARBA00023163"/>
    </source>
</evidence>
<dbReference type="Proteomes" id="UP000729402">
    <property type="component" value="Unassembled WGS sequence"/>
</dbReference>
<keyword evidence="3" id="KW-0677">Repeat</keyword>
<keyword evidence="8" id="KW-0539">Nucleus</keyword>
<evidence type="ECO:0000256" key="6">
    <source>
        <dbReference type="ARBA" id="ARBA00023015"/>
    </source>
</evidence>
<keyword evidence="6" id="KW-0805">Transcription regulation</keyword>